<dbReference type="Proteomes" id="UP000649151">
    <property type="component" value="Unassembled WGS sequence"/>
</dbReference>
<dbReference type="PANTHER" id="PTHR43741">
    <property type="entry name" value="FMN-DEPENDENT NADH-AZOREDUCTASE 1"/>
    <property type="match status" value="1"/>
</dbReference>
<dbReference type="Gene3D" id="3.40.50.360">
    <property type="match status" value="1"/>
</dbReference>
<feature type="domain" description="NADPH-dependent FMN reductase-like" evidence="1">
    <location>
        <begin position="1"/>
        <end position="136"/>
    </location>
</feature>
<reference evidence="2 3" key="1">
    <citation type="submission" date="2020-08" db="EMBL/GenBank/DDBJ databases">
        <title>Genome public.</title>
        <authorList>
            <person name="Liu C."/>
            <person name="Sun Q."/>
        </authorList>
    </citation>
    <scope>NUCLEOTIDE SEQUENCE [LARGE SCALE GENOMIC DNA]</scope>
    <source>
        <strain evidence="2 3">NSJ-27</strain>
    </source>
</reference>
<dbReference type="InterPro" id="IPR050104">
    <property type="entry name" value="FMN-dep_NADH:Q_OxRdtase_AzoR1"/>
</dbReference>
<name>A0ABR7IR90_9CLOT</name>
<sequence length="231" mass="27418">MKVTIIHSNGRKENTWEITQMFRYQLSKYQKIEFKEHDLSSEFPYFCTGCHNCFLHGEQTCPHFQKLQPILEDFLSADGVILDSPVYCMDVSGQMKSFLDHLGYMWIAHRPRIANFFAVGMAISTASNGGCSYTNKTMERSFEYLGFRRWYHLGVLKSEIEEEKTRKRVVKAAKKFYQTMLNKDEIHPHLYQQLFFQIMKKKILSADQLSLDRQYWDSKGWLEGMKPWKYE</sequence>
<gene>
    <name evidence="2" type="ORF">H8Z77_06365</name>
</gene>
<dbReference type="SUPFAM" id="SSF52218">
    <property type="entry name" value="Flavoproteins"/>
    <property type="match status" value="1"/>
</dbReference>
<accession>A0ABR7IR90</accession>
<keyword evidence="3" id="KW-1185">Reference proteome</keyword>
<evidence type="ECO:0000259" key="1">
    <source>
        <dbReference type="Pfam" id="PF03358"/>
    </source>
</evidence>
<dbReference type="InterPro" id="IPR029039">
    <property type="entry name" value="Flavoprotein-like_sf"/>
</dbReference>
<evidence type="ECO:0000313" key="2">
    <source>
        <dbReference type="EMBL" id="MBC5787641.1"/>
    </source>
</evidence>
<organism evidence="2 3">
    <name type="scientific">Clostridium facile</name>
    <dbReference type="NCBI Taxonomy" id="2763035"/>
    <lineage>
        <taxon>Bacteria</taxon>
        <taxon>Bacillati</taxon>
        <taxon>Bacillota</taxon>
        <taxon>Clostridia</taxon>
        <taxon>Eubacteriales</taxon>
        <taxon>Clostridiaceae</taxon>
        <taxon>Clostridium</taxon>
    </lineage>
</organism>
<comment type="caution">
    <text evidence="2">The sequence shown here is derived from an EMBL/GenBank/DDBJ whole genome shotgun (WGS) entry which is preliminary data.</text>
</comment>
<proteinExistence type="predicted"/>
<dbReference type="RefSeq" id="WP_069986766.1">
    <property type="nucleotide sequence ID" value="NZ_JACOQK010000001.1"/>
</dbReference>
<dbReference type="Pfam" id="PF03358">
    <property type="entry name" value="FMN_red"/>
    <property type="match status" value="1"/>
</dbReference>
<protein>
    <submittedName>
        <fullName evidence="2">NAD(P)H-dependent oxidoreductase</fullName>
    </submittedName>
</protein>
<dbReference type="EMBL" id="JACOQK010000001">
    <property type="protein sequence ID" value="MBC5787641.1"/>
    <property type="molecule type" value="Genomic_DNA"/>
</dbReference>
<dbReference type="InterPro" id="IPR005025">
    <property type="entry name" value="FMN_Rdtase-like_dom"/>
</dbReference>
<dbReference type="PANTHER" id="PTHR43741:SF4">
    <property type="entry name" value="FMN-DEPENDENT NADH:QUINONE OXIDOREDUCTASE"/>
    <property type="match status" value="1"/>
</dbReference>
<evidence type="ECO:0000313" key="3">
    <source>
        <dbReference type="Proteomes" id="UP000649151"/>
    </source>
</evidence>